<evidence type="ECO:0000313" key="6">
    <source>
        <dbReference type="Proteomes" id="UP001500058"/>
    </source>
</evidence>
<dbReference type="SUPFAM" id="SSF46689">
    <property type="entry name" value="Homeodomain-like"/>
    <property type="match status" value="2"/>
</dbReference>
<dbReference type="PROSITE" id="PS01124">
    <property type="entry name" value="HTH_ARAC_FAMILY_2"/>
    <property type="match status" value="1"/>
</dbReference>
<dbReference type="RefSeq" id="WP_344631832.1">
    <property type="nucleotide sequence ID" value="NZ_BAAATJ010000015.1"/>
</dbReference>
<sequence>MVGDRGFTDDDVRRAEPHPGMLFLGRDVLTDAETAALLAATVRRAEPSASRGRAPVRRALAYLDQHYRHRISRRQVARAAGLGEDHLSRLFHRELGLSLWEYLTRLRVQRAKERLRHSGDSVQAVARAVGFHDRAYFSRVFRKVTGIAPHAYREVS</sequence>
<keyword evidence="6" id="KW-1185">Reference proteome</keyword>
<keyword evidence="1" id="KW-0805">Transcription regulation</keyword>
<dbReference type="InterPro" id="IPR009057">
    <property type="entry name" value="Homeodomain-like_sf"/>
</dbReference>
<proteinExistence type="predicted"/>
<keyword evidence="2" id="KW-0238">DNA-binding</keyword>
<evidence type="ECO:0000259" key="4">
    <source>
        <dbReference type="PROSITE" id="PS01124"/>
    </source>
</evidence>
<evidence type="ECO:0000256" key="3">
    <source>
        <dbReference type="ARBA" id="ARBA00023163"/>
    </source>
</evidence>
<dbReference type="PRINTS" id="PR00032">
    <property type="entry name" value="HTHARAC"/>
</dbReference>
<keyword evidence="3" id="KW-0804">Transcription</keyword>
<reference evidence="5 6" key="1">
    <citation type="journal article" date="2019" name="Int. J. Syst. Evol. Microbiol.">
        <title>The Global Catalogue of Microorganisms (GCM) 10K type strain sequencing project: providing services to taxonomists for standard genome sequencing and annotation.</title>
        <authorList>
            <consortium name="The Broad Institute Genomics Platform"/>
            <consortium name="The Broad Institute Genome Sequencing Center for Infectious Disease"/>
            <person name="Wu L."/>
            <person name="Ma J."/>
        </authorList>
    </citation>
    <scope>NUCLEOTIDE SEQUENCE [LARGE SCALE GENOMIC DNA]</scope>
    <source>
        <strain evidence="5 6">JCM 6921</strain>
    </source>
</reference>
<evidence type="ECO:0000256" key="2">
    <source>
        <dbReference type="ARBA" id="ARBA00023125"/>
    </source>
</evidence>
<dbReference type="InterPro" id="IPR018060">
    <property type="entry name" value="HTH_AraC"/>
</dbReference>
<dbReference type="Proteomes" id="UP001500058">
    <property type="component" value="Unassembled WGS sequence"/>
</dbReference>
<comment type="caution">
    <text evidence="5">The sequence shown here is derived from an EMBL/GenBank/DDBJ whole genome shotgun (WGS) entry which is preliminary data.</text>
</comment>
<dbReference type="Pfam" id="PF12833">
    <property type="entry name" value="HTH_18"/>
    <property type="match status" value="1"/>
</dbReference>
<dbReference type="SMART" id="SM00342">
    <property type="entry name" value="HTH_ARAC"/>
    <property type="match status" value="1"/>
</dbReference>
<protein>
    <recommendedName>
        <fullName evidence="4">HTH araC/xylS-type domain-containing protein</fullName>
    </recommendedName>
</protein>
<dbReference type="InterPro" id="IPR020449">
    <property type="entry name" value="Tscrpt_reg_AraC-type_HTH"/>
</dbReference>
<evidence type="ECO:0000256" key="1">
    <source>
        <dbReference type="ARBA" id="ARBA00023015"/>
    </source>
</evidence>
<evidence type="ECO:0000313" key="5">
    <source>
        <dbReference type="EMBL" id="GAA2403470.1"/>
    </source>
</evidence>
<dbReference type="InterPro" id="IPR050204">
    <property type="entry name" value="AraC_XylS_family_regulators"/>
</dbReference>
<gene>
    <name evidence="5" type="ORF">GCM10010420_33370</name>
</gene>
<feature type="domain" description="HTH araC/xylS-type" evidence="4">
    <location>
        <begin position="57"/>
        <end position="155"/>
    </location>
</feature>
<dbReference type="Gene3D" id="1.10.10.60">
    <property type="entry name" value="Homeodomain-like"/>
    <property type="match status" value="2"/>
</dbReference>
<organism evidence="5 6">
    <name type="scientific">Streptomyces glaucosporus</name>
    <dbReference type="NCBI Taxonomy" id="284044"/>
    <lineage>
        <taxon>Bacteria</taxon>
        <taxon>Bacillati</taxon>
        <taxon>Actinomycetota</taxon>
        <taxon>Actinomycetes</taxon>
        <taxon>Kitasatosporales</taxon>
        <taxon>Streptomycetaceae</taxon>
        <taxon>Streptomyces</taxon>
    </lineage>
</organism>
<name>A0ABN3IH90_9ACTN</name>
<dbReference type="PROSITE" id="PS00041">
    <property type="entry name" value="HTH_ARAC_FAMILY_1"/>
    <property type="match status" value="1"/>
</dbReference>
<accession>A0ABN3IH90</accession>
<dbReference type="PANTHER" id="PTHR46796">
    <property type="entry name" value="HTH-TYPE TRANSCRIPTIONAL ACTIVATOR RHAS-RELATED"/>
    <property type="match status" value="1"/>
</dbReference>
<dbReference type="EMBL" id="BAAATJ010000015">
    <property type="protein sequence ID" value="GAA2403470.1"/>
    <property type="molecule type" value="Genomic_DNA"/>
</dbReference>
<dbReference type="InterPro" id="IPR018062">
    <property type="entry name" value="HTH_AraC-typ_CS"/>
</dbReference>